<feature type="compositionally biased region" description="Low complexity" evidence="4">
    <location>
        <begin position="1439"/>
        <end position="1456"/>
    </location>
</feature>
<evidence type="ECO:0000256" key="3">
    <source>
        <dbReference type="ARBA" id="ARBA00022801"/>
    </source>
</evidence>
<dbReference type="Gene3D" id="3.40.395.10">
    <property type="entry name" value="Adenoviral Proteinase, Chain A"/>
    <property type="match status" value="1"/>
</dbReference>
<dbReference type="SUPFAM" id="SSF54001">
    <property type="entry name" value="Cysteine proteinases"/>
    <property type="match status" value="1"/>
</dbReference>
<feature type="domain" description="Integrase catalytic" evidence="6">
    <location>
        <begin position="1120"/>
        <end position="1285"/>
    </location>
</feature>
<evidence type="ECO:0000259" key="6">
    <source>
        <dbReference type="PROSITE" id="PS50994"/>
    </source>
</evidence>
<feature type="region of interest" description="Disordered" evidence="4">
    <location>
        <begin position="1404"/>
        <end position="1465"/>
    </location>
</feature>
<dbReference type="PANTHER" id="PTHR47481">
    <property type="match status" value="1"/>
</dbReference>
<dbReference type="InterPro" id="IPR012337">
    <property type="entry name" value="RNaseH-like_sf"/>
</dbReference>
<keyword evidence="8" id="KW-1185">Reference proteome</keyword>
<evidence type="ECO:0000256" key="4">
    <source>
        <dbReference type="SAM" id="MobiDB-lite"/>
    </source>
</evidence>
<feature type="compositionally biased region" description="Polar residues" evidence="4">
    <location>
        <begin position="836"/>
        <end position="846"/>
    </location>
</feature>
<dbReference type="GO" id="GO:0006508">
    <property type="term" value="P:proteolysis"/>
    <property type="evidence" value="ECO:0007669"/>
    <property type="project" value="UniProtKB-KW"/>
</dbReference>
<dbReference type="PROSITE" id="PS50600">
    <property type="entry name" value="ULP_PROTEASE"/>
    <property type="match status" value="1"/>
</dbReference>
<dbReference type="InterPro" id="IPR038765">
    <property type="entry name" value="Papain-like_cys_pep_sf"/>
</dbReference>
<feature type="region of interest" description="Disordered" evidence="4">
    <location>
        <begin position="931"/>
        <end position="970"/>
    </location>
</feature>
<sequence>MDIKSSFPHWGSPFPVGDGDRDKIKFPGGDGEGDGDDDEGSGTGMEIGVASDFGCKTGKVPFTYLGLPIGCSMTKEAHWSCLYERFSGKLSDWKASMLSAGGKYTLCKAVLGSLGVYLFSLFKAPGKVLRKLESIQRDFFWGSSTNQHKIPWVAWDKLISCRRKGGLGIGSLKAQNLALLAKWWWRFKTEQDNLWKQLGNGSKTAFWRDVWCDQVPLVVKYPRLAALDENPNCTVAERLKKTTSGMRFSWNWRRPIKEGRESDTLIEIIRRCETAPIDDGQPRWFWSLENSGEYSVSSLRKALDDMILPRVGQPTFWDKVVPSKVRILNWRICLNKLPTKDNLLRKGVDLENDLCPMCLCAPETRDHIFVTCPKLIEVRTTLKAWWNILDVNGNRIENLFLRDQNTNRSSGSKTLKMTVLQAYFWIIWKSRNAANFKKASLNPRLLANDVQSIAFWWFSNRSRNGKSITCARWIELDYIVFIPMCIDQKHWVLGSFNLDELSLIIYDTMNVRCLRDKLTEMVNKFQRLLPTLLTRLGIDVSKMSIYSVGVTHVYHNREVDMETVGRECDFDDTEDDEDEDPYKLGIANPSLLLYRALTLAFLLHFSATMTGHQIDPKNASASSNSTLPHPALAVSNINSFIKVTLDIEKGQYITWSELFKIHARAYQVLDHIIPPSSEKSESSLKAKNPDLWSRVDAVVLQWIYGTISEDLLNTILERDSSAELAWNRLRDIFSDNKNSRALYLEQEFSKVQMAHFADASSYCQHLKSLSDQLSNVGAPVSNERLVLQLVSGLTEPYANVGSQIRHGDSLPPFYKARSMLVLEETARAKKAENSDDSSALLMTNDDNLGGNSGGHSSQNRNHRNNNRNTTNRGGRNASRGGRGRGNRGSQPAHNSSIPMQHRHSTPPYWASLPPWAQWQPWALPPCPYPTTSWSRHQPSHKQQQQPGVLGPRPQQAHVASVSPPTSSYAPTDIQAAMHTLSVAPPDDQWYMDTGATSHMTANGGNLTKFTIDNDVSIEFDPLGFTVKDLQTGMHLMRCNSKGDLYPITSTPFIGTSPPTAFAALSPELWHNRLGHPGAHVLSSLRQNNFIICNKFRDDFFCHSCPLGKQVRLPFYDSLSYTYLPFDIVHSDVWTSPTLSSGGHRYYVLFLDDFTDFLWTFPTANKYQVHSIFLSFRAHISTHFEKEIKCFQCDNGKEYDNGSFHKFCELNGMSFRFSCPHTSPQNGKAERKIRTINNIIRTLLAHASLPTSFWHHALQMATYLLNILPNKKLAFQTPTKILYQKDPSYSHLRVFGCLCYPLLPSTSRNKLQARSTPCVFLGYPSHHRGYKCYDLSSRKILVSRHVIFDENTFPFSQRHNSPSYEFLDAGLIPLIHTHSQPVVPTPSQPPLSSQVLPENSAAQLPPLQAQPTQSTPTSPIQAPNTSTSPPSTNQPNVPRLSSPIQSSSLEQTSSSPQMTTRSQHGIFKPRKILNLHTSAKNSISPLPTNPINALNDYNWKMAMKDEYDALIANKTWDLVPRPSNANIIRSLWIFRHKTKSDGSFERHKARLVGDGAGQQNGIDCGETFSPVVKPATIRIVLSIALSKSWCLHQLDVKNAFLHGNLAETVYMYQPPGFRDPDHPDYVCLLKKSLYGLKQAPRAWYQRFADYVTTLGFTHSISDHSLFIYRRGKDMAYILLYVDDIILAASSDALRQSIMSKLGSEFAMKDLGPLSYFLGISVTRHSGGLFLSQKKYAKEILERAGMSSSKPSPTPVDTKAKLSASSGNPYHDPTEYRRLAGALQYLTFTRPNISYAVQQVCLFMHDPRTQHMSALKRIIRYIQGTLDYGLHLYPSSTNRLISYTDADWGGCPDTRRSTSGYCVYLGDNLLSWSAKRQPTLSRSSAEAEYRGVANVVSESCWIRNLLLELHCPITKTTLVYCDNVSAVYLSGNPVQHQRTKHIEMDIHFVREKVARGQVHVLHVPSRYQIADIFTKGLPLQLFDDFRDSLNVRQPPVLTKGVY</sequence>
<dbReference type="Pfam" id="PF07727">
    <property type="entry name" value="RVT_2"/>
    <property type="match status" value="1"/>
</dbReference>
<accession>A0AA38S3H2</accession>
<dbReference type="InterPro" id="IPR026960">
    <property type="entry name" value="RVT-Znf"/>
</dbReference>
<evidence type="ECO:0000313" key="7">
    <source>
        <dbReference type="EMBL" id="KAJ9536054.1"/>
    </source>
</evidence>
<feature type="compositionally biased region" description="Acidic residues" evidence="4">
    <location>
        <begin position="31"/>
        <end position="40"/>
    </location>
</feature>
<dbReference type="Gene3D" id="3.30.420.10">
    <property type="entry name" value="Ribonuclease H-like superfamily/Ribonuclease H"/>
    <property type="match status" value="1"/>
</dbReference>
<feature type="region of interest" description="Disordered" evidence="4">
    <location>
        <begin position="1"/>
        <end position="43"/>
    </location>
</feature>
<dbReference type="EMBL" id="JARYMX010000069">
    <property type="protein sequence ID" value="KAJ9536054.1"/>
    <property type="molecule type" value="Genomic_DNA"/>
</dbReference>
<evidence type="ECO:0000256" key="2">
    <source>
        <dbReference type="ARBA" id="ARBA00022670"/>
    </source>
</evidence>
<dbReference type="SUPFAM" id="SSF56672">
    <property type="entry name" value="DNA/RNA polymerases"/>
    <property type="match status" value="1"/>
</dbReference>
<feature type="compositionally biased region" description="Polar residues" evidence="4">
    <location>
        <begin position="1423"/>
        <end position="1435"/>
    </location>
</feature>
<dbReference type="InterPro" id="IPR043502">
    <property type="entry name" value="DNA/RNA_pol_sf"/>
</dbReference>
<dbReference type="SUPFAM" id="SSF53098">
    <property type="entry name" value="Ribonuclease H-like"/>
    <property type="match status" value="1"/>
</dbReference>
<organism evidence="7 8">
    <name type="scientific">Centaurea solstitialis</name>
    <name type="common">yellow star-thistle</name>
    <dbReference type="NCBI Taxonomy" id="347529"/>
    <lineage>
        <taxon>Eukaryota</taxon>
        <taxon>Viridiplantae</taxon>
        <taxon>Streptophyta</taxon>
        <taxon>Embryophyta</taxon>
        <taxon>Tracheophyta</taxon>
        <taxon>Spermatophyta</taxon>
        <taxon>Magnoliopsida</taxon>
        <taxon>eudicotyledons</taxon>
        <taxon>Gunneridae</taxon>
        <taxon>Pentapetalae</taxon>
        <taxon>asterids</taxon>
        <taxon>campanulids</taxon>
        <taxon>Asterales</taxon>
        <taxon>Asteraceae</taxon>
        <taxon>Carduoideae</taxon>
        <taxon>Cardueae</taxon>
        <taxon>Centaureinae</taxon>
        <taxon>Centaurea</taxon>
    </lineage>
</organism>
<dbReference type="InterPro" id="IPR003653">
    <property type="entry name" value="Peptidase_C48_C"/>
</dbReference>
<dbReference type="Pfam" id="PF00665">
    <property type="entry name" value="rve"/>
    <property type="match status" value="1"/>
</dbReference>
<dbReference type="InterPro" id="IPR025724">
    <property type="entry name" value="GAG-pre-integrase_dom"/>
</dbReference>
<dbReference type="PROSITE" id="PS50994">
    <property type="entry name" value="INTEGRASE"/>
    <property type="match status" value="1"/>
</dbReference>
<dbReference type="CDD" id="cd09272">
    <property type="entry name" value="RNase_HI_RT_Ty1"/>
    <property type="match status" value="1"/>
</dbReference>
<dbReference type="InterPro" id="IPR057670">
    <property type="entry name" value="SH3_retrovirus"/>
</dbReference>
<dbReference type="GO" id="GO:0008234">
    <property type="term" value="F:cysteine-type peptidase activity"/>
    <property type="evidence" value="ECO:0007669"/>
    <property type="project" value="InterPro"/>
</dbReference>
<feature type="compositionally biased region" description="Polar residues" evidence="4">
    <location>
        <begin position="931"/>
        <end position="946"/>
    </location>
</feature>
<dbReference type="InterPro" id="IPR036397">
    <property type="entry name" value="RNaseH_sf"/>
</dbReference>
<dbReference type="Pfam" id="PF02902">
    <property type="entry name" value="Peptidase_C48"/>
    <property type="match status" value="1"/>
</dbReference>
<feature type="domain" description="Ubiquitin-like protease family profile" evidence="5">
    <location>
        <begin position="389"/>
        <end position="1574"/>
    </location>
</feature>
<gene>
    <name evidence="7" type="ORF">OSB04_un000780</name>
</gene>
<dbReference type="Pfam" id="PF14223">
    <property type="entry name" value="Retrotran_gag_2"/>
    <property type="match status" value="1"/>
</dbReference>
<proteinExistence type="inferred from homology"/>
<dbReference type="GO" id="GO:0003676">
    <property type="term" value="F:nucleic acid binding"/>
    <property type="evidence" value="ECO:0007669"/>
    <property type="project" value="InterPro"/>
</dbReference>
<feature type="region of interest" description="Disordered" evidence="4">
    <location>
        <begin position="830"/>
        <end position="905"/>
    </location>
</feature>
<evidence type="ECO:0000259" key="5">
    <source>
        <dbReference type="PROSITE" id="PS50600"/>
    </source>
</evidence>
<dbReference type="GO" id="GO:0015074">
    <property type="term" value="P:DNA integration"/>
    <property type="evidence" value="ECO:0007669"/>
    <property type="project" value="InterPro"/>
</dbReference>
<feature type="compositionally biased region" description="Low complexity" evidence="4">
    <location>
        <begin position="866"/>
        <end position="879"/>
    </location>
</feature>
<dbReference type="InterPro" id="IPR013103">
    <property type="entry name" value="RVT_2"/>
</dbReference>
<keyword evidence="3" id="KW-0378">Hydrolase</keyword>
<reference evidence="7" key="1">
    <citation type="submission" date="2023-03" db="EMBL/GenBank/DDBJ databases">
        <title>Chromosome-scale reference genome and RAD-based genetic map of yellow starthistle (Centaurea solstitialis) reveal putative structural variation and QTLs associated with invader traits.</title>
        <authorList>
            <person name="Reatini B."/>
            <person name="Cang F.A."/>
            <person name="Jiang Q."/>
            <person name="Mckibben M.T.W."/>
            <person name="Barker M.S."/>
            <person name="Rieseberg L.H."/>
            <person name="Dlugosch K.M."/>
        </authorList>
    </citation>
    <scope>NUCLEOTIDE SEQUENCE</scope>
    <source>
        <strain evidence="7">CAN-66</strain>
        <tissue evidence="7">Leaf</tissue>
    </source>
</reference>
<keyword evidence="2" id="KW-0645">Protease</keyword>
<evidence type="ECO:0000256" key="1">
    <source>
        <dbReference type="ARBA" id="ARBA00005234"/>
    </source>
</evidence>
<feature type="region of interest" description="Disordered" evidence="4">
    <location>
        <begin position="1742"/>
        <end position="1767"/>
    </location>
</feature>
<feature type="compositionally biased region" description="Low complexity" evidence="4">
    <location>
        <begin position="1404"/>
        <end position="1422"/>
    </location>
</feature>
<dbReference type="Pfam" id="PF13976">
    <property type="entry name" value="gag_pre-integrs"/>
    <property type="match status" value="1"/>
</dbReference>
<comment type="caution">
    <text evidence="7">The sequence shown here is derived from an EMBL/GenBank/DDBJ whole genome shotgun (WGS) entry which is preliminary data.</text>
</comment>
<dbReference type="Pfam" id="PF13966">
    <property type="entry name" value="zf-RVT"/>
    <property type="match status" value="1"/>
</dbReference>
<dbReference type="InterPro" id="IPR001584">
    <property type="entry name" value="Integrase_cat-core"/>
</dbReference>
<protein>
    <submittedName>
        <fullName evidence="7">Uncharacterized protein</fullName>
    </submittedName>
</protein>
<dbReference type="Proteomes" id="UP001172457">
    <property type="component" value="Unassembled WGS sequence"/>
</dbReference>
<evidence type="ECO:0000313" key="8">
    <source>
        <dbReference type="Proteomes" id="UP001172457"/>
    </source>
</evidence>
<dbReference type="Pfam" id="PF25597">
    <property type="entry name" value="SH3_retrovirus"/>
    <property type="match status" value="1"/>
</dbReference>
<name>A0AA38S3H2_9ASTR</name>
<dbReference type="PANTHER" id="PTHR47481:SF10">
    <property type="entry name" value="COPIA-LIKE POLYPROTEIN_RETROTRANSPOSON"/>
    <property type="match status" value="1"/>
</dbReference>
<comment type="similarity">
    <text evidence="1">Belongs to the peptidase C48 family.</text>
</comment>